<dbReference type="GO" id="GO:0030041">
    <property type="term" value="P:actin filament polymerization"/>
    <property type="evidence" value="ECO:0007669"/>
    <property type="project" value="TreeGrafter"/>
</dbReference>
<evidence type="ECO:0000313" key="3">
    <source>
        <dbReference type="Proteomes" id="UP000605970"/>
    </source>
</evidence>
<dbReference type="GO" id="GO:0051125">
    <property type="term" value="P:regulation of actin nucleation"/>
    <property type="evidence" value="ECO:0007669"/>
    <property type="project" value="TreeGrafter"/>
</dbReference>
<dbReference type="EMBL" id="JABEBT010000014">
    <property type="protein sequence ID" value="KAF7638158.1"/>
    <property type="molecule type" value="Genomic_DNA"/>
</dbReference>
<evidence type="ECO:0008006" key="4">
    <source>
        <dbReference type="Google" id="ProtNLM"/>
    </source>
</evidence>
<dbReference type="GO" id="GO:0007032">
    <property type="term" value="P:endosome organization"/>
    <property type="evidence" value="ECO:0007669"/>
    <property type="project" value="TreeGrafter"/>
</dbReference>
<dbReference type="GO" id="GO:0005768">
    <property type="term" value="C:endosome"/>
    <property type="evidence" value="ECO:0007669"/>
    <property type="project" value="TreeGrafter"/>
</dbReference>
<evidence type="ECO:0000256" key="1">
    <source>
        <dbReference type="ARBA" id="ARBA00006224"/>
    </source>
</evidence>
<dbReference type="InterPro" id="IPR012337">
    <property type="entry name" value="RNaseH-like_sf"/>
</dbReference>
<dbReference type="GO" id="GO:0071203">
    <property type="term" value="C:WASH complex"/>
    <property type="evidence" value="ECO:0007669"/>
    <property type="project" value="InterPro"/>
</dbReference>
<evidence type="ECO:0000313" key="2">
    <source>
        <dbReference type="EMBL" id="KAF7638158.1"/>
    </source>
</evidence>
<dbReference type="Pfam" id="PF10266">
    <property type="entry name" value="Strumpellin"/>
    <property type="match status" value="2"/>
</dbReference>
<gene>
    <name evidence="2" type="ORF">Mgra_00002384</name>
</gene>
<comment type="caution">
    <text evidence="2">The sequence shown here is derived from an EMBL/GenBank/DDBJ whole genome shotgun (WGS) entry which is preliminary data.</text>
</comment>
<dbReference type="Proteomes" id="UP000605970">
    <property type="component" value="Unassembled WGS sequence"/>
</dbReference>
<accession>A0A8S9ZXY3</accession>
<dbReference type="AlphaFoldDB" id="A0A8S9ZXY3"/>
<dbReference type="InterPro" id="IPR019393">
    <property type="entry name" value="WASH_strumpellin"/>
</dbReference>
<dbReference type="GO" id="GO:0140285">
    <property type="term" value="P:endosome fission"/>
    <property type="evidence" value="ECO:0007669"/>
    <property type="project" value="TreeGrafter"/>
</dbReference>
<dbReference type="SUPFAM" id="SSF53098">
    <property type="entry name" value="Ribonuclease H-like"/>
    <property type="match status" value="1"/>
</dbReference>
<dbReference type="PANTHER" id="PTHR15691">
    <property type="entry name" value="WASH COMPLEX SUBUNIT 5"/>
    <property type="match status" value="1"/>
</dbReference>
<protein>
    <recommendedName>
        <fullName evidence="4">HAT C-terminal dimerisation domain-containing protein</fullName>
    </recommendedName>
</protein>
<sequence>MFEMQSNQMEQCLQKLHNYAIAGNCLIAELYRLSFITPIDFINFQTSRFSKLLIDFSYFENRVSFDKFTKQTEEGRQLEEQFFAAFTSFLSSFSRFFDQFYILLTDFIDFSFEYINCFDELFTRPKCIDELRILAVQLLYILGLLLILLDFKFPANIRERIFVSLYRLRMDFVPNKLELLVNICRNRKEPFETCLAYAIPRAIFDEMDQLNQYFSSDSQSVWVDKNKIEQFADLPRRRKLAELTYKISRLAMGIAQTCIKELGDDVQINSRVLLSDGLCNELNPSPTIGPSTAVIFSTLPEINVGRIFDFMFSVTKPNMCIYNQAESTWRSISDRSLKFSYTGFASFEDWMLSGLSTLVGLILYNEINTFTRKLSSKKFNETFLSNFQTTSITDISTLQKFIKQQKIPSTLFAIDGNAREVFLSLAKIGQLYILLANLHVFMDAEIQSQLGVVWKAKNNFWSTIGLDNSDSFIIEPSELINFRSNELIDLLPKLIFVKSSKALIYLLTIIRFQYFHLNLSDKMLLFKSSGTGTVELVNSQSKNVNDLAKNLSDALEKRFDYILNFDSTNFCPYFALAALFDPNEAEHVNFLMESIKFLISRCIEMDQDFLLHTDDQLVELDERTKRLQELSAPTSIKNPYALAEKYLINLYSQQLPIDPLEFWKKMAEQDHIKPLLKNGLSYLAIPGTTAPIERVFSLSGLMTKGIMNRTEEQLLNAKLLVHLNS</sequence>
<proteinExistence type="inferred from homology"/>
<dbReference type="OrthoDB" id="565118at2759"/>
<reference evidence="2" key="1">
    <citation type="journal article" date="2020" name="Ecol. Evol.">
        <title>Genome structure and content of the rice root-knot nematode (Meloidogyne graminicola).</title>
        <authorList>
            <person name="Phan N.T."/>
            <person name="Danchin E.G.J."/>
            <person name="Klopp C."/>
            <person name="Perfus-Barbeoch L."/>
            <person name="Kozlowski D.K."/>
            <person name="Koutsovoulos G.D."/>
            <person name="Lopez-Roques C."/>
            <person name="Bouchez O."/>
            <person name="Zahm M."/>
            <person name="Besnard G."/>
            <person name="Bellafiore S."/>
        </authorList>
    </citation>
    <scope>NUCLEOTIDE SEQUENCE</scope>
    <source>
        <strain evidence="2">VN-18</strain>
    </source>
</reference>
<comment type="similarity">
    <text evidence="1">Belongs to the strumpellin family.</text>
</comment>
<organism evidence="2 3">
    <name type="scientific">Meloidogyne graminicola</name>
    <dbReference type="NCBI Taxonomy" id="189291"/>
    <lineage>
        <taxon>Eukaryota</taxon>
        <taxon>Metazoa</taxon>
        <taxon>Ecdysozoa</taxon>
        <taxon>Nematoda</taxon>
        <taxon>Chromadorea</taxon>
        <taxon>Rhabditida</taxon>
        <taxon>Tylenchina</taxon>
        <taxon>Tylenchomorpha</taxon>
        <taxon>Tylenchoidea</taxon>
        <taxon>Meloidogynidae</taxon>
        <taxon>Meloidogyninae</taxon>
        <taxon>Meloidogyne</taxon>
    </lineage>
</organism>
<dbReference type="PANTHER" id="PTHR15691:SF6">
    <property type="entry name" value="WASH COMPLEX SUBUNIT 5"/>
    <property type="match status" value="1"/>
</dbReference>
<keyword evidence="3" id="KW-1185">Reference proteome</keyword>
<name>A0A8S9ZXY3_9BILA</name>